<evidence type="ECO:0000313" key="2">
    <source>
        <dbReference type="Proteomes" id="UP000179242"/>
    </source>
</evidence>
<reference evidence="1 2" key="1">
    <citation type="journal article" date="2016" name="Nat. Commun.">
        <title>Thousands of microbial genomes shed light on interconnected biogeochemical processes in an aquifer system.</title>
        <authorList>
            <person name="Anantharaman K."/>
            <person name="Brown C.T."/>
            <person name="Hug L.A."/>
            <person name="Sharon I."/>
            <person name="Castelle C.J."/>
            <person name="Probst A.J."/>
            <person name="Thomas B.C."/>
            <person name="Singh A."/>
            <person name="Wilkins M.J."/>
            <person name="Karaoz U."/>
            <person name="Brodie E.L."/>
            <person name="Williams K.H."/>
            <person name="Hubbard S.S."/>
            <person name="Banfield J.F."/>
        </authorList>
    </citation>
    <scope>NUCLEOTIDE SEQUENCE [LARGE SCALE GENOMIC DNA]</scope>
</reference>
<name>A0A1F4U5F7_UNCSA</name>
<evidence type="ECO:0000313" key="1">
    <source>
        <dbReference type="EMBL" id="OGC40107.1"/>
    </source>
</evidence>
<accession>A0A1F4U5F7</accession>
<dbReference type="EMBL" id="MEUJ01000004">
    <property type="protein sequence ID" value="OGC40107.1"/>
    <property type="molecule type" value="Genomic_DNA"/>
</dbReference>
<organism evidence="1 2">
    <name type="scientific">candidate division WOR-1 bacterium RIFOXYC2_FULL_46_14</name>
    <dbReference type="NCBI Taxonomy" id="1802587"/>
    <lineage>
        <taxon>Bacteria</taxon>
        <taxon>Bacillati</taxon>
        <taxon>Saganbacteria</taxon>
    </lineage>
</organism>
<dbReference type="AlphaFoldDB" id="A0A1F4U5F7"/>
<protein>
    <submittedName>
        <fullName evidence="1">Uncharacterized protein</fullName>
    </submittedName>
</protein>
<dbReference type="Proteomes" id="UP000179242">
    <property type="component" value="Unassembled WGS sequence"/>
</dbReference>
<sequence>MAWRIKYSNHLRERIRLRELPYNLAKDVLIFAVERYYDTATHYLVAVGKNKYKKKMRDLAVIYREDAASKILEAITIHPLKHGQKENRIKTGRWTRK</sequence>
<proteinExistence type="predicted"/>
<comment type="caution">
    <text evidence="1">The sequence shown here is derived from an EMBL/GenBank/DDBJ whole genome shotgun (WGS) entry which is preliminary data.</text>
</comment>
<gene>
    <name evidence="1" type="ORF">A2438_02300</name>
</gene>